<gene>
    <name evidence="2" type="ORF">PEVE_00027335</name>
</gene>
<comment type="caution">
    <text evidence="2">The sequence shown here is derived from an EMBL/GenBank/DDBJ whole genome shotgun (WGS) entry which is preliminary data.</text>
</comment>
<keyword evidence="3" id="KW-1185">Reference proteome</keyword>
<evidence type="ECO:0000313" key="3">
    <source>
        <dbReference type="Proteomes" id="UP001159427"/>
    </source>
</evidence>
<sequence>MTRNTANPRKVFKRKQRATENNNELGSITLQYNGKHYVVELPNNADASLIRQIIKGKTGVEGAFYMHFGDQLTNYLYCSSITRGNLAKLAGGYGIPTKADLISIC</sequence>
<evidence type="ECO:0000313" key="2">
    <source>
        <dbReference type="EMBL" id="CAH3025845.1"/>
    </source>
</evidence>
<feature type="region of interest" description="Disordered" evidence="1">
    <location>
        <begin position="1"/>
        <end position="20"/>
    </location>
</feature>
<accession>A0ABN8M987</accession>
<protein>
    <submittedName>
        <fullName evidence="2">Uncharacterized protein</fullName>
    </submittedName>
</protein>
<name>A0ABN8M987_9CNID</name>
<evidence type="ECO:0000256" key="1">
    <source>
        <dbReference type="SAM" id="MobiDB-lite"/>
    </source>
</evidence>
<dbReference type="Proteomes" id="UP001159427">
    <property type="component" value="Unassembled WGS sequence"/>
</dbReference>
<proteinExistence type="predicted"/>
<dbReference type="EMBL" id="CALNXI010000375">
    <property type="protein sequence ID" value="CAH3025845.1"/>
    <property type="molecule type" value="Genomic_DNA"/>
</dbReference>
<reference evidence="2 3" key="1">
    <citation type="submission" date="2022-05" db="EMBL/GenBank/DDBJ databases">
        <authorList>
            <consortium name="Genoscope - CEA"/>
            <person name="William W."/>
        </authorList>
    </citation>
    <scope>NUCLEOTIDE SEQUENCE [LARGE SCALE GENOMIC DNA]</scope>
</reference>
<organism evidence="2 3">
    <name type="scientific">Porites evermanni</name>
    <dbReference type="NCBI Taxonomy" id="104178"/>
    <lineage>
        <taxon>Eukaryota</taxon>
        <taxon>Metazoa</taxon>
        <taxon>Cnidaria</taxon>
        <taxon>Anthozoa</taxon>
        <taxon>Hexacorallia</taxon>
        <taxon>Scleractinia</taxon>
        <taxon>Fungiina</taxon>
        <taxon>Poritidae</taxon>
        <taxon>Porites</taxon>
    </lineage>
</organism>